<dbReference type="EMBL" id="JAVDTF010000001">
    <property type="protein sequence ID" value="MDR6781942.1"/>
    <property type="molecule type" value="Genomic_DNA"/>
</dbReference>
<reference evidence="1" key="1">
    <citation type="submission" date="2023-07" db="EMBL/GenBank/DDBJ databases">
        <title>Sorghum-associated microbial communities from plants grown in Nebraska, USA.</title>
        <authorList>
            <person name="Schachtman D."/>
        </authorList>
    </citation>
    <scope>NUCLEOTIDE SEQUENCE</scope>
    <source>
        <strain evidence="1">2697</strain>
    </source>
</reference>
<sequence>MKIFKKLFLAALVVFAAENGKAQSVGLMDPVSFKLKNGMSIIIAESKTSEKVYAGVTMGEGLETAGFCELLNGILKETPGLLEAGISFTDKGGNVSSTPEKFDNALAVLSFALQHPLMTPEVFNKVKLELMGQANEEGKKNLTEISFEEVKAEYGRQVVPAKTCLVIAGNISLATARLLVKKEFANWGTVYLAANLRKN</sequence>
<dbReference type="Proteomes" id="UP001246858">
    <property type="component" value="Unassembled WGS sequence"/>
</dbReference>
<organism evidence="1 2">
    <name type="scientific">Pedobacter africanus</name>
    <dbReference type="NCBI Taxonomy" id="151894"/>
    <lineage>
        <taxon>Bacteria</taxon>
        <taxon>Pseudomonadati</taxon>
        <taxon>Bacteroidota</taxon>
        <taxon>Sphingobacteriia</taxon>
        <taxon>Sphingobacteriales</taxon>
        <taxon>Sphingobacteriaceae</taxon>
        <taxon>Pedobacter</taxon>
    </lineage>
</organism>
<comment type="caution">
    <text evidence="1">The sequence shown here is derived from an EMBL/GenBank/DDBJ whole genome shotgun (WGS) entry which is preliminary data.</text>
</comment>
<evidence type="ECO:0000313" key="2">
    <source>
        <dbReference type="Proteomes" id="UP001246858"/>
    </source>
</evidence>
<proteinExistence type="predicted"/>
<evidence type="ECO:0000313" key="1">
    <source>
        <dbReference type="EMBL" id="MDR6781942.1"/>
    </source>
</evidence>
<name>A0ACC6KS39_9SPHI</name>
<keyword evidence="2" id="KW-1185">Reference proteome</keyword>
<protein>
    <submittedName>
        <fullName evidence="1">Zn-dependent peptidase</fullName>
    </submittedName>
</protein>
<accession>A0ACC6KS39</accession>
<gene>
    <name evidence="1" type="ORF">J2X78_000494</name>
</gene>